<sequence>MEVTPRPEVTPQLAARGATAAFLVPFVLSPCLSSSGSKESHSNFRTNVPLPCPGGRAVETQSARGFEVVLTVQGPQGTGLVEGVSFCSDSVSHRVESSALNTASDVRLCLFYKTITSDKNYFSNYIVPPMYKM</sequence>
<protein>
    <submittedName>
        <fullName evidence="1">Uncharacterized protein</fullName>
    </submittedName>
</protein>
<evidence type="ECO:0000313" key="1">
    <source>
        <dbReference type="EMBL" id="KAF6485670.1"/>
    </source>
</evidence>
<comment type="caution">
    <text evidence="1">The sequence shown here is derived from an EMBL/GenBank/DDBJ whole genome shotgun (WGS) entry which is preliminary data.</text>
</comment>
<organism evidence="1 2">
    <name type="scientific">Rousettus aegyptiacus</name>
    <name type="common">Egyptian fruit bat</name>
    <name type="synonym">Pteropus aegyptiacus</name>
    <dbReference type="NCBI Taxonomy" id="9407"/>
    <lineage>
        <taxon>Eukaryota</taxon>
        <taxon>Metazoa</taxon>
        <taxon>Chordata</taxon>
        <taxon>Craniata</taxon>
        <taxon>Vertebrata</taxon>
        <taxon>Euteleostomi</taxon>
        <taxon>Mammalia</taxon>
        <taxon>Eutheria</taxon>
        <taxon>Laurasiatheria</taxon>
        <taxon>Chiroptera</taxon>
        <taxon>Yinpterochiroptera</taxon>
        <taxon>Pteropodoidea</taxon>
        <taxon>Pteropodidae</taxon>
        <taxon>Rousettinae</taxon>
        <taxon>Rousettus</taxon>
    </lineage>
</organism>
<keyword evidence="2" id="KW-1185">Reference proteome</keyword>
<gene>
    <name evidence="1" type="ORF">HJG63_010801</name>
</gene>
<accession>A0A7J8IN82</accession>
<dbReference type="AlphaFoldDB" id="A0A7J8IN82"/>
<name>A0A7J8IN82_ROUAE</name>
<dbReference type="Proteomes" id="UP000593571">
    <property type="component" value="Unassembled WGS sequence"/>
</dbReference>
<reference evidence="1 2" key="1">
    <citation type="journal article" date="2020" name="Nature">
        <title>Six reference-quality genomes reveal evolution of bat adaptations.</title>
        <authorList>
            <person name="Jebb D."/>
            <person name="Huang Z."/>
            <person name="Pippel M."/>
            <person name="Hughes G.M."/>
            <person name="Lavrichenko K."/>
            <person name="Devanna P."/>
            <person name="Winkler S."/>
            <person name="Jermiin L.S."/>
            <person name="Skirmuntt E.C."/>
            <person name="Katzourakis A."/>
            <person name="Burkitt-Gray L."/>
            <person name="Ray D.A."/>
            <person name="Sullivan K.A.M."/>
            <person name="Roscito J.G."/>
            <person name="Kirilenko B.M."/>
            <person name="Davalos L.M."/>
            <person name="Corthals A.P."/>
            <person name="Power M.L."/>
            <person name="Jones G."/>
            <person name="Ransome R.D."/>
            <person name="Dechmann D.K.N."/>
            <person name="Locatelli A.G."/>
            <person name="Puechmaille S.J."/>
            <person name="Fedrigo O."/>
            <person name="Jarvis E.D."/>
            <person name="Hiller M."/>
            <person name="Vernes S.C."/>
            <person name="Myers E.W."/>
            <person name="Teeling E.C."/>
        </authorList>
    </citation>
    <scope>NUCLEOTIDE SEQUENCE [LARGE SCALE GENOMIC DNA]</scope>
    <source>
        <strain evidence="1">MRouAeg1</strain>
        <tissue evidence="1">Muscle</tissue>
    </source>
</reference>
<dbReference type="EMBL" id="JACASE010000003">
    <property type="protein sequence ID" value="KAF6485670.1"/>
    <property type="molecule type" value="Genomic_DNA"/>
</dbReference>
<evidence type="ECO:0000313" key="2">
    <source>
        <dbReference type="Proteomes" id="UP000593571"/>
    </source>
</evidence>
<proteinExistence type="predicted"/>